<dbReference type="Proteomes" id="UP000199305">
    <property type="component" value="Unassembled WGS sequence"/>
</dbReference>
<gene>
    <name evidence="2" type="ORF">SAMN05216212_2538</name>
</gene>
<accession>A0A1G9CK15</accession>
<feature type="transmembrane region" description="Helical" evidence="1">
    <location>
        <begin position="29"/>
        <end position="47"/>
    </location>
</feature>
<organism evidence="2 3">
    <name type="scientific">Microbulbifer yueqingensis</name>
    <dbReference type="NCBI Taxonomy" id="658219"/>
    <lineage>
        <taxon>Bacteria</taxon>
        <taxon>Pseudomonadati</taxon>
        <taxon>Pseudomonadota</taxon>
        <taxon>Gammaproteobacteria</taxon>
        <taxon>Cellvibrionales</taxon>
        <taxon>Microbulbiferaceae</taxon>
        <taxon>Microbulbifer</taxon>
    </lineage>
</organism>
<keyword evidence="1" id="KW-0472">Membrane</keyword>
<dbReference type="RefSeq" id="WP_091515227.1">
    <property type="nucleotide sequence ID" value="NZ_FNFH01000005.1"/>
</dbReference>
<evidence type="ECO:0000313" key="3">
    <source>
        <dbReference type="Proteomes" id="UP000199305"/>
    </source>
</evidence>
<dbReference type="InterPro" id="IPR046052">
    <property type="entry name" value="DUF6010"/>
</dbReference>
<protein>
    <submittedName>
        <fullName evidence="2">Uncharacterized protein</fullName>
    </submittedName>
</protein>
<feature type="transmembrane region" description="Helical" evidence="1">
    <location>
        <begin position="6"/>
        <end position="22"/>
    </location>
</feature>
<proteinExistence type="predicted"/>
<evidence type="ECO:0000256" key="1">
    <source>
        <dbReference type="SAM" id="Phobius"/>
    </source>
</evidence>
<dbReference type="Pfam" id="PF19473">
    <property type="entry name" value="DUF6010"/>
    <property type="match status" value="1"/>
</dbReference>
<dbReference type="OrthoDB" id="5194787at2"/>
<keyword evidence="3" id="KW-1185">Reference proteome</keyword>
<dbReference type="AlphaFoldDB" id="A0A1G9CK15"/>
<name>A0A1G9CK15_9GAMM</name>
<evidence type="ECO:0000313" key="2">
    <source>
        <dbReference type="EMBL" id="SDK51968.1"/>
    </source>
</evidence>
<feature type="transmembrane region" description="Helical" evidence="1">
    <location>
        <begin position="81"/>
        <end position="103"/>
    </location>
</feature>
<feature type="transmembrane region" description="Helical" evidence="1">
    <location>
        <begin position="109"/>
        <end position="127"/>
    </location>
</feature>
<feature type="transmembrane region" description="Helical" evidence="1">
    <location>
        <begin position="53"/>
        <end position="74"/>
    </location>
</feature>
<reference evidence="3" key="1">
    <citation type="submission" date="2016-10" db="EMBL/GenBank/DDBJ databases">
        <authorList>
            <person name="Varghese N."/>
            <person name="Submissions S."/>
        </authorList>
    </citation>
    <scope>NUCLEOTIDE SEQUENCE [LARGE SCALE GENOMIC DNA]</scope>
    <source>
        <strain evidence="3">CGMCC 1.10658</strain>
    </source>
</reference>
<sequence>MEVVFWLVAGVIGSAVLVKFAHNKSPESRLNILGCALIIASFVYLGFSVLASNLIWVGIESAGVLIYGAFFVLSKSRGVNLLALGWLLHPIWDVALHLFGVGSSFAPDWYAIMCISFDITVACYIVIRARGEHFHNKIV</sequence>
<dbReference type="EMBL" id="FNFH01000005">
    <property type="protein sequence ID" value="SDK51968.1"/>
    <property type="molecule type" value="Genomic_DNA"/>
</dbReference>
<keyword evidence="1" id="KW-0812">Transmembrane</keyword>
<keyword evidence="1" id="KW-1133">Transmembrane helix</keyword>